<evidence type="ECO:0000313" key="2">
    <source>
        <dbReference type="Proteomes" id="UP001148662"/>
    </source>
</evidence>
<evidence type="ECO:0000313" key="1">
    <source>
        <dbReference type="EMBL" id="KAJ3558870.1"/>
    </source>
</evidence>
<comment type="caution">
    <text evidence="1">The sequence shown here is derived from an EMBL/GenBank/DDBJ whole genome shotgun (WGS) entry which is preliminary data.</text>
</comment>
<accession>A0ACC1TDG8</accession>
<keyword evidence="2" id="KW-1185">Reference proteome</keyword>
<protein>
    <submittedName>
        <fullName evidence="1">Uncharacterized protein</fullName>
    </submittedName>
</protein>
<sequence length="259" mass="29338">MLAPARRAERNIDAYKQRGSRTFRRLGLFHSQDPKQTHAAVKLYGFIKETSLTGFGDWNGIPASASRAMLHLEIEGKCCDHAFLPQLQFISSVRKHVARTLQSEDTTKGGQGLQFQHVLFRKTTAEDRESPLSLSPGEDPLGKLMRISKFWRLRQKPSFYRRTENGETIETTAMSFNIRDFVEVVAYPEIIYRDGRGCTPNKVRVCLALEAVTRLYNEAELLAMQIPAALLQLAAFEDGPDKEYTKFSDDMPCDDKMAG</sequence>
<reference evidence="1" key="1">
    <citation type="submission" date="2022-07" db="EMBL/GenBank/DDBJ databases">
        <title>Genome Sequence of Phlebia brevispora.</title>
        <authorList>
            <person name="Buettner E."/>
        </authorList>
    </citation>
    <scope>NUCLEOTIDE SEQUENCE</scope>
    <source>
        <strain evidence="1">MPL23</strain>
    </source>
</reference>
<gene>
    <name evidence="1" type="ORF">NM688_g669</name>
</gene>
<proteinExistence type="predicted"/>
<dbReference type="Proteomes" id="UP001148662">
    <property type="component" value="Unassembled WGS sequence"/>
</dbReference>
<name>A0ACC1TDG8_9APHY</name>
<organism evidence="1 2">
    <name type="scientific">Phlebia brevispora</name>
    <dbReference type="NCBI Taxonomy" id="194682"/>
    <lineage>
        <taxon>Eukaryota</taxon>
        <taxon>Fungi</taxon>
        <taxon>Dikarya</taxon>
        <taxon>Basidiomycota</taxon>
        <taxon>Agaricomycotina</taxon>
        <taxon>Agaricomycetes</taxon>
        <taxon>Polyporales</taxon>
        <taxon>Meruliaceae</taxon>
        <taxon>Phlebia</taxon>
    </lineage>
</organism>
<dbReference type="EMBL" id="JANHOG010000061">
    <property type="protein sequence ID" value="KAJ3558870.1"/>
    <property type="molecule type" value="Genomic_DNA"/>
</dbReference>